<evidence type="ECO:0000256" key="4">
    <source>
        <dbReference type="SAM" id="SignalP"/>
    </source>
</evidence>
<comment type="caution">
    <text evidence="5">The sequence shown here is derived from an EMBL/GenBank/DDBJ whole genome shotgun (WGS) entry which is preliminary data.</text>
</comment>
<reference evidence="5 6" key="1">
    <citation type="submission" date="2020-08" db="EMBL/GenBank/DDBJ databases">
        <title>novel species in genus Nocardioides.</title>
        <authorList>
            <person name="Zhang G."/>
        </authorList>
    </citation>
    <scope>NUCLEOTIDE SEQUENCE [LARGE SCALE GENOMIC DNA]</scope>
    <source>
        <strain evidence="5 6">SC8A-24</strain>
    </source>
</reference>
<organism evidence="5 6">
    <name type="scientific">Nocardioides deserti</name>
    <dbReference type="NCBI Taxonomy" id="1588644"/>
    <lineage>
        <taxon>Bacteria</taxon>
        <taxon>Bacillati</taxon>
        <taxon>Actinomycetota</taxon>
        <taxon>Actinomycetes</taxon>
        <taxon>Propionibacteriales</taxon>
        <taxon>Nocardioidaceae</taxon>
        <taxon>Nocardioides</taxon>
    </lineage>
</organism>
<keyword evidence="6" id="KW-1185">Reference proteome</keyword>
<sequence>MDRRRPTRPSRRRALAGIGALVCASALLTACSGDDGGKPTLNWYINPDGQETLTALAEECSTDEYDIAIQLLPTSATDQRTQLARRLAAEDSSTDLMSLDPVFVPEFANAGWLAPFEGDLADEVLDDDVLQGAAETVEWEDEIFAAPQWANTQVLWFRKSLAEAAGLDMSGPVTWDQVIDAAASEGGTVGVQANRYEAYVVWINAMIQGAGGSIVEDTEAGRDAKVTIDSEAGKEAAAVIEKLADSGATQPDFTTSNEGTSLGRMFPAEGPGQFMTNWTFVYKNYEGTVGGTGGPADEEEFEDLGWARYPRTVEGEESKPPIGGIDIGVGAFSENLEHAQEAAVCVSSPEAQTQLAVNDGLMPSRGSVYDSPELQEAYPADLLDLFRESIDSGGPRPKSAYYSQISSAVQSRWHSPNSVDPDSTPQESAEFLRAVLDGEALL</sequence>
<dbReference type="Proteomes" id="UP000604001">
    <property type="component" value="Unassembled WGS sequence"/>
</dbReference>
<evidence type="ECO:0000256" key="1">
    <source>
        <dbReference type="ARBA" id="ARBA00008520"/>
    </source>
</evidence>
<feature type="signal peptide" evidence="4">
    <location>
        <begin position="1"/>
        <end position="30"/>
    </location>
</feature>
<evidence type="ECO:0000256" key="2">
    <source>
        <dbReference type="ARBA" id="ARBA00022448"/>
    </source>
</evidence>
<dbReference type="EMBL" id="JACMYC010000004">
    <property type="protein sequence ID" value="MBC2960375.1"/>
    <property type="molecule type" value="Genomic_DNA"/>
</dbReference>
<dbReference type="PANTHER" id="PTHR43649:SF34">
    <property type="entry name" value="ABC TRANSPORTER PERIPLASMIC-BINDING PROTEIN YCJN-RELATED"/>
    <property type="match status" value="1"/>
</dbReference>
<dbReference type="InterPro" id="IPR050490">
    <property type="entry name" value="Bact_solute-bd_prot1"/>
</dbReference>
<dbReference type="PANTHER" id="PTHR43649">
    <property type="entry name" value="ARABINOSE-BINDING PROTEIN-RELATED"/>
    <property type="match status" value="1"/>
</dbReference>
<protein>
    <submittedName>
        <fullName evidence="5">Extracellular solute-binding protein</fullName>
    </submittedName>
</protein>
<feature type="chain" id="PRO_5047523735" evidence="4">
    <location>
        <begin position="31"/>
        <end position="442"/>
    </location>
</feature>
<dbReference type="InterPro" id="IPR006059">
    <property type="entry name" value="SBP"/>
</dbReference>
<evidence type="ECO:0000256" key="3">
    <source>
        <dbReference type="ARBA" id="ARBA00022729"/>
    </source>
</evidence>
<evidence type="ECO:0000313" key="6">
    <source>
        <dbReference type="Proteomes" id="UP000604001"/>
    </source>
</evidence>
<evidence type="ECO:0000313" key="5">
    <source>
        <dbReference type="EMBL" id="MBC2960375.1"/>
    </source>
</evidence>
<dbReference type="Pfam" id="PF01547">
    <property type="entry name" value="SBP_bac_1"/>
    <property type="match status" value="1"/>
</dbReference>
<dbReference type="PROSITE" id="PS51257">
    <property type="entry name" value="PROKAR_LIPOPROTEIN"/>
    <property type="match status" value="1"/>
</dbReference>
<name>A0ABR6U7J1_9ACTN</name>
<dbReference type="RefSeq" id="WP_186345631.1">
    <property type="nucleotide sequence ID" value="NZ_BMMR01000001.1"/>
</dbReference>
<keyword evidence="2" id="KW-0813">Transport</keyword>
<gene>
    <name evidence="5" type="ORF">H7344_08725</name>
</gene>
<dbReference type="Gene3D" id="3.40.190.10">
    <property type="entry name" value="Periplasmic binding protein-like II"/>
    <property type="match status" value="2"/>
</dbReference>
<accession>A0ABR6U7J1</accession>
<comment type="similarity">
    <text evidence="1">Belongs to the bacterial solute-binding protein 1 family.</text>
</comment>
<proteinExistence type="inferred from homology"/>
<dbReference type="SUPFAM" id="SSF53850">
    <property type="entry name" value="Periplasmic binding protein-like II"/>
    <property type="match status" value="1"/>
</dbReference>
<keyword evidence="3 4" id="KW-0732">Signal</keyword>